<evidence type="ECO:0000313" key="1">
    <source>
        <dbReference type="EMBL" id="RVW20153.1"/>
    </source>
</evidence>
<comment type="caution">
    <text evidence="1">The sequence shown here is derived from an EMBL/GenBank/DDBJ whole genome shotgun (WGS) entry which is preliminary data.</text>
</comment>
<accession>A0A438CA67</accession>
<dbReference type="EMBL" id="QGNW01002392">
    <property type="protein sequence ID" value="RVW20153.1"/>
    <property type="molecule type" value="Genomic_DNA"/>
</dbReference>
<sequence length="181" mass="20594">MEDSRGSLMEEDSFVVKVTSSQKDIGGKVCVQLDETGVKGSWDVKKRARVSSLGTSFCYFEFENEENLDSGRAVREEWVRLVGLPLNDSSRTCSKGSLESSATDLFKGLRCFTDLWDQDENFRNQTSTYEVKEIILFLSSTQQWKVMALIVYVVATEDDLEEIEWLKERLATEFDIKDLGG</sequence>
<protein>
    <submittedName>
        <fullName evidence="1">Uncharacterized protein</fullName>
    </submittedName>
</protein>
<proteinExistence type="predicted"/>
<evidence type="ECO:0000313" key="2">
    <source>
        <dbReference type="Proteomes" id="UP000288805"/>
    </source>
</evidence>
<organism evidence="1 2">
    <name type="scientific">Vitis vinifera</name>
    <name type="common">Grape</name>
    <dbReference type="NCBI Taxonomy" id="29760"/>
    <lineage>
        <taxon>Eukaryota</taxon>
        <taxon>Viridiplantae</taxon>
        <taxon>Streptophyta</taxon>
        <taxon>Embryophyta</taxon>
        <taxon>Tracheophyta</taxon>
        <taxon>Spermatophyta</taxon>
        <taxon>Magnoliopsida</taxon>
        <taxon>eudicotyledons</taxon>
        <taxon>Gunneridae</taxon>
        <taxon>Pentapetalae</taxon>
        <taxon>rosids</taxon>
        <taxon>Vitales</taxon>
        <taxon>Vitaceae</taxon>
        <taxon>Viteae</taxon>
        <taxon>Vitis</taxon>
    </lineage>
</organism>
<dbReference type="AlphaFoldDB" id="A0A438CA67"/>
<dbReference type="Proteomes" id="UP000288805">
    <property type="component" value="Unassembled WGS sequence"/>
</dbReference>
<reference evidence="1 2" key="1">
    <citation type="journal article" date="2018" name="PLoS Genet.">
        <title>Population sequencing reveals clonal diversity and ancestral inbreeding in the grapevine cultivar Chardonnay.</title>
        <authorList>
            <person name="Roach M.J."/>
            <person name="Johnson D.L."/>
            <person name="Bohlmann J."/>
            <person name="van Vuuren H.J."/>
            <person name="Jones S.J."/>
            <person name="Pretorius I.S."/>
            <person name="Schmidt S.A."/>
            <person name="Borneman A.R."/>
        </authorList>
    </citation>
    <scope>NUCLEOTIDE SEQUENCE [LARGE SCALE GENOMIC DNA]</scope>
    <source>
        <strain evidence="2">cv. Chardonnay</strain>
        <tissue evidence="1">Leaf</tissue>
    </source>
</reference>
<gene>
    <name evidence="1" type="ORF">CK203_110424</name>
</gene>
<name>A0A438CA67_VITVI</name>